<sequence>MANINHYYEALLQGQKHYLIAMQKLAIDDPLACSKVFNMKPSHVSSLVKQTVETWTKFVSELKNWVLTPKKDLSGDCLFEYFIRNICSYESIVNQVNARVTLGRTFPDNLDCLSTISKYQSAIFQNICLCVQEAPLFTKGLLFMEQPTIDLITENYLTSNKLNFIDSFIPIFVVNETIDYSTFFSVDSNACKHVEQTLFSFVA</sequence>
<keyword evidence="2" id="KW-1185">Reference proteome</keyword>
<accession>A0ABV0FUK4</accession>
<evidence type="ECO:0000313" key="1">
    <source>
        <dbReference type="EMBL" id="MEO3684516.1"/>
    </source>
</evidence>
<evidence type="ECO:0000313" key="2">
    <source>
        <dbReference type="Proteomes" id="UP001477278"/>
    </source>
</evidence>
<dbReference type="EMBL" id="JBDPZN010000015">
    <property type="protein sequence ID" value="MEO3684516.1"/>
    <property type="molecule type" value="Genomic_DNA"/>
</dbReference>
<dbReference type="Proteomes" id="UP001477278">
    <property type="component" value="Unassembled WGS sequence"/>
</dbReference>
<gene>
    <name evidence="1" type="ORF">ABHN84_19835</name>
</gene>
<comment type="caution">
    <text evidence="1">The sequence shown here is derived from an EMBL/GenBank/DDBJ whole genome shotgun (WGS) entry which is preliminary data.</text>
</comment>
<proteinExistence type="predicted"/>
<name>A0ABV0FUK4_9GAMM</name>
<reference evidence="1 2" key="1">
    <citation type="submission" date="2024-05" db="EMBL/GenBank/DDBJ databases">
        <title>Genome sequencing of Marine Estuary Bacteria, Shewanella vesiculosa and S. baltica, and Pseudomonas syringae.</title>
        <authorList>
            <person name="Gurung A."/>
            <person name="Maclea K.S."/>
        </authorList>
    </citation>
    <scope>NUCLEOTIDE SEQUENCE [LARGE SCALE GENOMIC DNA]</scope>
    <source>
        <strain evidence="1 2">1A</strain>
    </source>
</reference>
<dbReference type="RefSeq" id="WP_347690944.1">
    <property type="nucleotide sequence ID" value="NZ_JBDPZN010000015.1"/>
</dbReference>
<protein>
    <submittedName>
        <fullName evidence="1">Uncharacterized protein</fullName>
    </submittedName>
</protein>
<organism evidence="1 2">
    <name type="scientific">Shewanella vesiculosa</name>
    <dbReference type="NCBI Taxonomy" id="518738"/>
    <lineage>
        <taxon>Bacteria</taxon>
        <taxon>Pseudomonadati</taxon>
        <taxon>Pseudomonadota</taxon>
        <taxon>Gammaproteobacteria</taxon>
        <taxon>Alteromonadales</taxon>
        <taxon>Shewanellaceae</taxon>
        <taxon>Shewanella</taxon>
    </lineage>
</organism>